<dbReference type="Proteomes" id="UP000300879">
    <property type="component" value="Chromosome"/>
</dbReference>
<protein>
    <submittedName>
        <fullName evidence="6">Restriction modification system DNA specificity protein</fullName>
    </submittedName>
</protein>
<sequence length="410" mass="47229">MIPQFSKYLFRSHFMRTEIAKTASGVTRFNISKARFKKIQIPIPPLKVQEEIVRILDTFTELTAELTAELIARKMQYTYYRDRLLTFEMGEVEWKTLGELAENLDSMRKPIASGLRAVGDIPYYGASGIVDYVKDYIFEGDFLLVSEDGANLLARNTPIAFSASGKIWVNNHAHVLKFKTYEERRFVEFYINHINLTPYISGAAQPKLNQKNLNSIIVPNPKWVQSFDNFEELNINLDELLSHVRFGVKADRFELALDELSKVLGFPSERPDKEWKAGPDNLWKVKDNEYLLIECKSGVDLTRNEINKDETGQMNNACAWFTKNYGDVPVKRIMIIPSKKVNNSTGFNYPVEIVRDGNLRKLNNNVKAFFTEFKQMDLSDLSDTKIQELLVLHKLTADDIINLYSENPRT</sequence>
<evidence type="ECO:0000259" key="5">
    <source>
        <dbReference type="Pfam" id="PF01420"/>
    </source>
</evidence>
<evidence type="ECO:0000256" key="4">
    <source>
        <dbReference type="ARBA" id="ARBA00038652"/>
    </source>
</evidence>
<keyword evidence="3" id="KW-0238">DNA-binding</keyword>
<dbReference type="KEGG" id="palo:E6C60_0675"/>
<dbReference type="CDD" id="cd17262">
    <property type="entry name" value="RMtype1_S_Aco12261I-TRD2-CR2"/>
    <property type="match status" value="1"/>
</dbReference>
<dbReference type="PANTHER" id="PTHR43140">
    <property type="entry name" value="TYPE-1 RESTRICTION ENZYME ECOKI SPECIFICITY PROTEIN"/>
    <property type="match status" value="1"/>
</dbReference>
<dbReference type="InterPro" id="IPR044946">
    <property type="entry name" value="Restrct_endonuc_typeI_TRD_sf"/>
</dbReference>
<keyword evidence="7" id="KW-1185">Reference proteome</keyword>
<keyword evidence="2" id="KW-0680">Restriction system</keyword>
<comment type="subunit">
    <text evidence="4">The methyltransferase is composed of M and S polypeptides.</text>
</comment>
<dbReference type="OrthoDB" id="9795776at2"/>
<dbReference type="Pfam" id="PF01420">
    <property type="entry name" value="Methylase_S"/>
    <property type="match status" value="2"/>
</dbReference>
<dbReference type="PANTHER" id="PTHR43140:SF1">
    <property type="entry name" value="TYPE I RESTRICTION ENZYME ECOKI SPECIFICITY SUBUNIT"/>
    <property type="match status" value="1"/>
</dbReference>
<evidence type="ECO:0000256" key="2">
    <source>
        <dbReference type="ARBA" id="ARBA00022747"/>
    </source>
</evidence>
<dbReference type="AlphaFoldDB" id="A0A4P8XG10"/>
<dbReference type="EMBL" id="CP040396">
    <property type="protein sequence ID" value="QCT01397.1"/>
    <property type="molecule type" value="Genomic_DNA"/>
</dbReference>
<reference evidence="6 7" key="1">
    <citation type="submission" date="2019-05" db="EMBL/GenBank/DDBJ databases">
        <authorList>
            <person name="Chen C."/>
        </authorList>
    </citation>
    <scope>NUCLEOTIDE SEQUENCE [LARGE SCALE GENOMIC DNA]</scope>
    <source>
        <strain evidence="6 7">HB172198</strain>
    </source>
</reference>
<feature type="domain" description="Type I restriction modification DNA specificity" evidence="5">
    <location>
        <begin position="91"/>
        <end position="222"/>
    </location>
</feature>
<evidence type="ECO:0000313" key="7">
    <source>
        <dbReference type="Proteomes" id="UP000300879"/>
    </source>
</evidence>
<dbReference type="SUPFAM" id="SSF116734">
    <property type="entry name" value="DNA methylase specificity domain"/>
    <property type="match status" value="2"/>
</dbReference>
<dbReference type="InterPro" id="IPR051212">
    <property type="entry name" value="Type-I_RE_S_subunit"/>
</dbReference>
<name>A0A4P8XG10_9BACL</name>
<evidence type="ECO:0000313" key="6">
    <source>
        <dbReference type="EMBL" id="QCT01397.1"/>
    </source>
</evidence>
<dbReference type="Gene3D" id="3.90.220.20">
    <property type="entry name" value="DNA methylase specificity domains"/>
    <property type="match status" value="2"/>
</dbReference>
<dbReference type="GO" id="GO:0003677">
    <property type="term" value="F:DNA binding"/>
    <property type="evidence" value="ECO:0007669"/>
    <property type="project" value="UniProtKB-KW"/>
</dbReference>
<comment type="similarity">
    <text evidence="1">Belongs to the type-I restriction system S methylase family.</text>
</comment>
<organism evidence="6 7">
    <name type="scientific">Paenibacillus algicola</name>
    <dbReference type="NCBI Taxonomy" id="2565926"/>
    <lineage>
        <taxon>Bacteria</taxon>
        <taxon>Bacillati</taxon>
        <taxon>Bacillota</taxon>
        <taxon>Bacilli</taxon>
        <taxon>Bacillales</taxon>
        <taxon>Paenibacillaceae</taxon>
        <taxon>Paenibacillus</taxon>
    </lineage>
</organism>
<accession>A0A4P8XG10</accession>
<dbReference type="InterPro" id="IPR000055">
    <property type="entry name" value="Restrct_endonuc_typeI_TRD"/>
</dbReference>
<feature type="domain" description="Type I restriction modification DNA specificity" evidence="5">
    <location>
        <begin position="15"/>
        <end position="71"/>
    </location>
</feature>
<proteinExistence type="inferred from homology"/>
<evidence type="ECO:0000256" key="3">
    <source>
        <dbReference type="ARBA" id="ARBA00023125"/>
    </source>
</evidence>
<evidence type="ECO:0000256" key="1">
    <source>
        <dbReference type="ARBA" id="ARBA00010923"/>
    </source>
</evidence>
<dbReference type="REBASE" id="341943">
    <property type="entry name" value="S.Psp172198ORF673P"/>
</dbReference>
<dbReference type="RefSeq" id="WP_138224534.1">
    <property type="nucleotide sequence ID" value="NZ_CP040396.1"/>
</dbReference>
<dbReference type="GO" id="GO:0009307">
    <property type="term" value="P:DNA restriction-modification system"/>
    <property type="evidence" value="ECO:0007669"/>
    <property type="project" value="UniProtKB-KW"/>
</dbReference>
<gene>
    <name evidence="6" type="ORF">E6C60_0675</name>
</gene>